<dbReference type="InterPro" id="IPR005365">
    <property type="entry name" value="Npr3"/>
</dbReference>
<dbReference type="GO" id="GO:0038202">
    <property type="term" value="P:TORC1 signaling"/>
    <property type="evidence" value="ECO:0007669"/>
    <property type="project" value="TreeGrafter"/>
</dbReference>
<dbReference type="RefSeq" id="XP_009165624.1">
    <property type="nucleotide sequence ID" value="XM_009167360.1"/>
</dbReference>
<feature type="compositionally biased region" description="Low complexity" evidence="2">
    <location>
        <begin position="212"/>
        <end position="226"/>
    </location>
</feature>
<feature type="region of interest" description="Disordered" evidence="2">
    <location>
        <begin position="304"/>
        <end position="323"/>
    </location>
</feature>
<sequence>MEMSVRLELPRPFCKSGAFPAGRHRLNCIPLIFIAFRSLNKHATCIPTFPLVTRYMTSPNSSLTYWTDKEIYPNGIFLTTSGSGGDRLLFWQPAPHRREDASNPQKQQSTAPEVTASQTENKDDGSRKSSHSADLCALAEQTSNRPESAHNPFALHLITDRPAAGDTTLSTGIGASGATGLLTVSTGTDRGLGNTPSATSGFVSSGMTSVNSATSSTQGGTTATTGVSYAHNPGDSAQSSLVDGGLERKSLIGTNGISTIEGLPANLVLSLLHQQFQGLQRKIYTKLDYRVFVGAAFNVTPTREETGEAASAGSPSSRPDATRSGRSMISFAVVFSMNEAASPSVLSYYTELARLIASQIRRAELISDYLTRQRDFIVSLMDRSSPGFCPTSNYAHIEPTGPETVTSDSREQPLRRPQKLGSLVETNSSAPGGPTDWKRTGQTSENNKTDGIIEGNRVCRQSVTSMNSPFDQLVAMSSLRNELKTIIDSVCLSGHVSVMINKLHPVFFCLPHKAYSLAPKHSGGPIPAIRPAAVWRAMDKIRPYHTLLLLPRKQDLLQKQLPQEINEAMVEFINDLSPSVSLSELALRTHSQMHCLTLALWLIYQGHAIIVYPIVANNTYVLSPHYAAWFSAPLVAQFATMFPTVNLAKLLASFSTGLTLKEHLEDSKTENGTKSNGRHPVPSNTVNHPDSFWTGLSYNVKVELISWLLRRRLIIQVHIYVFLTLTPETLKKVKVSDAVHQTNGSTPNEHFRYSQESPLNSDTMIPVNDSPPGPTCTSFPTISEQESHQCKLPPDVLSKLYKLFPTDFHQAVVETLLKHPGATQNIALLQLFALILPHLPAHLEELMFHLGVSRTTLIECVERFSPILCTVRLPDPVTACFSGVDWPD</sequence>
<keyword evidence="4" id="KW-1185">Reference proteome</keyword>
<dbReference type="Pfam" id="PF03666">
    <property type="entry name" value="NPR3"/>
    <property type="match status" value="1"/>
</dbReference>
<comment type="function">
    <text evidence="1">As a component of the GATOR1 complex functions as an inhibitor of the amino acid-sensing branch of the TORC1 pathway.</text>
</comment>
<feature type="compositionally biased region" description="Polar residues" evidence="2">
    <location>
        <begin position="313"/>
        <end position="323"/>
    </location>
</feature>
<organism evidence="3 4">
    <name type="scientific">Opisthorchis viverrini</name>
    <name type="common">Southeast Asian liver fluke</name>
    <dbReference type="NCBI Taxonomy" id="6198"/>
    <lineage>
        <taxon>Eukaryota</taxon>
        <taxon>Metazoa</taxon>
        <taxon>Spiralia</taxon>
        <taxon>Lophotrochozoa</taxon>
        <taxon>Platyhelminthes</taxon>
        <taxon>Trematoda</taxon>
        <taxon>Digenea</taxon>
        <taxon>Opisthorchiida</taxon>
        <taxon>Opisthorchiata</taxon>
        <taxon>Opisthorchiidae</taxon>
        <taxon>Opisthorchis</taxon>
    </lineage>
</organism>
<reference evidence="3 4" key="1">
    <citation type="submission" date="2013-11" db="EMBL/GenBank/DDBJ databases">
        <title>Opisthorchis viverrini - life in the bile duct.</title>
        <authorList>
            <person name="Young N.D."/>
            <person name="Nagarajan N."/>
            <person name="Lin S.J."/>
            <person name="Korhonen P.K."/>
            <person name="Jex A.R."/>
            <person name="Hall R.S."/>
            <person name="Safavi-Hemami H."/>
            <person name="Kaewkong W."/>
            <person name="Bertrand D."/>
            <person name="Gao S."/>
            <person name="Seet Q."/>
            <person name="Wongkham S."/>
            <person name="Teh B.T."/>
            <person name="Wongkham C."/>
            <person name="Intapan P.M."/>
            <person name="Maleewong W."/>
            <person name="Yang X."/>
            <person name="Hu M."/>
            <person name="Wang Z."/>
            <person name="Hofmann A."/>
            <person name="Sternberg P.W."/>
            <person name="Tan P."/>
            <person name="Wang J."/>
            <person name="Gasser R.B."/>
        </authorList>
    </citation>
    <scope>NUCLEOTIDE SEQUENCE [LARGE SCALE GENOMIC DNA]</scope>
</reference>
<evidence type="ECO:0000313" key="3">
    <source>
        <dbReference type="EMBL" id="KER30630.1"/>
    </source>
</evidence>
<dbReference type="PANTHER" id="PTHR13153">
    <property type="entry name" value="CGTHBA PROTEIN -14 GENE PROTEIN"/>
    <property type="match status" value="1"/>
</dbReference>
<accession>A0A075A4X9</accession>
<protein>
    <recommendedName>
        <fullName evidence="1">GATOR complex protein NPRL3</fullName>
    </recommendedName>
    <alternativeName>
        <fullName evidence="1">Nitrogen permease regulator 3-like protein</fullName>
    </alternativeName>
</protein>
<comment type="similarity">
    <text evidence="1">Belongs to the NPR3 family.</text>
</comment>
<dbReference type="GO" id="GO:0010508">
    <property type="term" value="P:positive regulation of autophagy"/>
    <property type="evidence" value="ECO:0007669"/>
    <property type="project" value="TreeGrafter"/>
</dbReference>
<evidence type="ECO:0000256" key="2">
    <source>
        <dbReference type="SAM" id="MobiDB-lite"/>
    </source>
</evidence>
<feature type="compositionally biased region" description="Polar residues" evidence="2">
    <location>
        <begin position="102"/>
        <end position="119"/>
    </location>
</feature>
<evidence type="ECO:0000256" key="1">
    <source>
        <dbReference type="RuleBase" id="RU368069"/>
    </source>
</evidence>
<keyword evidence="1" id="KW-0458">Lysosome</keyword>
<proteinExistence type="inferred from homology"/>
<feature type="region of interest" description="Disordered" evidence="2">
    <location>
        <begin position="393"/>
        <end position="450"/>
    </location>
</feature>
<comment type="subcellular location">
    <subcellularLocation>
        <location evidence="1">Lysosome</location>
    </subcellularLocation>
</comment>
<feature type="region of interest" description="Disordered" evidence="2">
    <location>
        <begin position="96"/>
        <end position="134"/>
    </location>
</feature>
<gene>
    <name evidence="3" type="ORF">T265_02981</name>
</gene>
<dbReference type="OrthoDB" id="18648at2759"/>
<evidence type="ECO:0000313" key="4">
    <source>
        <dbReference type="Proteomes" id="UP000054324"/>
    </source>
</evidence>
<dbReference type="Proteomes" id="UP000054324">
    <property type="component" value="Unassembled WGS sequence"/>
</dbReference>
<name>A0A075A4X9_OPIVI</name>
<dbReference type="GO" id="GO:1990130">
    <property type="term" value="C:GATOR1 complex"/>
    <property type="evidence" value="ECO:0007669"/>
    <property type="project" value="UniProtKB-UniRule"/>
</dbReference>
<dbReference type="KEGG" id="ovi:T265_02981"/>
<feature type="region of interest" description="Disordered" evidence="2">
    <location>
        <begin position="665"/>
        <end position="686"/>
    </location>
</feature>
<dbReference type="GO" id="GO:1904262">
    <property type="term" value="P:negative regulation of TORC1 signaling"/>
    <property type="evidence" value="ECO:0007669"/>
    <property type="project" value="TreeGrafter"/>
</dbReference>
<dbReference type="GO" id="GO:0005764">
    <property type="term" value="C:lysosome"/>
    <property type="evidence" value="ECO:0007669"/>
    <property type="project" value="UniProtKB-SubCell"/>
</dbReference>
<dbReference type="PANTHER" id="PTHR13153:SF5">
    <property type="entry name" value="GATOR COMPLEX PROTEIN NPRL3"/>
    <property type="match status" value="1"/>
</dbReference>
<dbReference type="AlphaFoldDB" id="A0A075A4X9"/>
<keyword evidence="1" id="KW-0732">Signal</keyword>
<dbReference type="GeneID" id="20317169"/>
<dbReference type="CTD" id="20317169"/>
<dbReference type="STRING" id="6198.A0A075A4X9"/>
<dbReference type="EMBL" id="KL596658">
    <property type="protein sequence ID" value="KER30630.1"/>
    <property type="molecule type" value="Genomic_DNA"/>
</dbReference>
<feature type="region of interest" description="Disordered" evidence="2">
    <location>
        <begin position="211"/>
        <end position="241"/>
    </location>
</feature>
<dbReference type="GO" id="GO:0034198">
    <property type="term" value="P:cellular response to amino acid starvation"/>
    <property type="evidence" value="ECO:0007669"/>
    <property type="project" value="UniProtKB-UniRule"/>
</dbReference>